<sequence>MKDFKKTTNFDEVLSVVAKHKNTLPGYFLSKNLTFLKSMLVFDPETEKAEIGSREWDLFIQYIDQRLEEVIYREQSYLTILSTTAAVSPLLGLFGTVWGLIHAFVRISERQSADIATVAPGIAEALITTLAGLAVAVPSLIMFNYCKSQVGKIDQMFTTLS</sequence>
<proteinExistence type="inferred from homology"/>
<evidence type="ECO:0000256" key="6">
    <source>
        <dbReference type="ARBA" id="ARBA00023136"/>
    </source>
</evidence>
<evidence type="ECO:0000256" key="2">
    <source>
        <dbReference type="ARBA" id="ARBA00010442"/>
    </source>
</evidence>
<feature type="transmembrane region" description="Helical" evidence="7">
    <location>
        <begin position="125"/>
        <end position="146"/>
    </location>
</feature>
<keyword evidence="3" id="KW-1003">Cell membrane</keyword>
<accession>X1F4J1</accession>
<dbReference type="PANTHER" id="PTHR30625:SF3">
    <property type="entry name" value="TOL-PAL SYSTEM PROTEIN TOLQ"/>
    <property type="match status" value="1"/>
</dbReference>
<name>X1F4J1_9ZZZZ</name>
<evidence type="ECO:0000256" key="5">
    <source>
        <dbReference type="ARBA" id="ARBA00022989"/>
    </source>
</evidence>
<feature type="non-terminal residue" evidence="9">
    <location>
        <position position="161"/>
    </location>
</feature>
<dbReference type="InterPro" id="IPR002898">
    <property type="entry name" value="MotA_ExbB_proton_chnl"/>
</dbReference>
<organism evidence="9">
    <name type="scientific">marine sediment metagenome</name>
    <dbReference type="NCBI Taxonomy" id="412755"/>
    <lineage>
        <taxon>unclassified sequences</taxon>
        <taxon>metagenomes</taxon>
        <taxon>ecological metagenomes</taxon>
    </lineage>
</organism>
<dbReference type="Pfam" id="PF01618">
    <property type="entry name" value="MotA_ExbB"/>
    <property type="match status" value="1"/>
</dbReference>
<dbReference type="AlphaFoldDB" id="X1F4J1"/>
<feature type="domain" description="MotA/TolQ/ExbB proton channel" evidence="8">
    <location>
        <begin position="57"/>
        <end position="156"/>
    </location>
</feature>
<feature type="transmembrane region" description="Helical" evidence="7">
    <location>
        <begin position="77"/>
        <end position="105"/>
    </location>
</feature>
<dbReference type="PANTHER" id="PTHR30625">
    <property type="entry name" value="PROTEIN TOLQ"/>
    <property type="match status" value="1"/>
</dbReference>
<evidence type="ECO:0000256" key="7">
    <source>
        <dbReference type="SAM" id="Phobius"/>
    </source>
</evidence>
<keyword evidence="4 7" id="KW-0812">Transmembrane</keyword>
<dbReference type="EMBL" id="BART01035568">
    <property type="protein sequence ID" value="GAH15718.1"/>
    <property type="molecule type" value="Genomic_DNA"/>
</dbReference>
<evidence type="ECO:0000256" key="1">
    <source>
        <dbReference type="ARBA" id="ARBA00004651"/>
    </source>
</evidence>
<evidence type="ECO:0000313" key="9">
    <source>
        <dbReference type="EMBL" id="GAH15718.1"/>
    </source>
</evidence>
<evidence type="ECO:0000256" key="4">
    <source>
        <dbReference type="ARBA" id="ARBA00022692"/>
    </source>
</evidence>
<reference evidence="9" key="1">
    <citation type="journal article" date="2014" name="Front. Microbiol.">
        <title>High frequency of phylogenetically diverse reductive dehalogenase-homologous genes in deep subseafloor sedimentary metagenomes.</title>
        <authorList>
            <person name="Kawai M."/>
            <person name="Futagami T."/>
            <person name="Toyoda A."/>
            <person name="Takaki Y."/>
            <person name="Nishi S."/>
            <person name="Hori S."/>
            <person name="Arai W."/>
            <person name="Tsubouchi T."/>
            <person name="Morono Y."/>
            <person name="Uchiyama I."/>
            <person name="Ito T."/>
            <person name="Fujiyama A."/>
            <person name="Inagaki F."/>
            <person name="Takami H."/>
        </authorList>
    </citation>
    <scope>NUCLEOTIDE SEQUENCE</scope>
    <source>
        <strain evidence="9">Expedition CK06-06</strain>
    </source>
</reference>
<keyword evidence="5 7" id="KW-1133">Transmembrane helix</keyword>
<evidence type="ECO:0000256" key="3">
    <source>
        <dbReference type="ARBA" id="ARBA00022475"/>
    </source>
</evidence>
<evidence type="ECO:0000259" key="8">
    <source>
        <dbReference type="Pfam" id="PF01618"/>
    </source>
</evidence>
<comment type="similarity">
    <text evidence="2">Belongs to the ExbB/TolQ family.</text>
</comment>
<protein>
    <recommendedName>
        <fullName evidence="8">MotA/TolQ/ExbB proton channel domain-containing protein</fullName>
    </recommendedName>
</protein>
<dbReference type="InterPro" id="IPR050790">
    <property type="entry name" value="ExbB/TolQ_transport"/>
</dbReference>
<dbReference type="GO" id="GO:0017038">
    <property type="term" value="P:protein import"/>
    <property type="evidence" value="ECO:0007669"/>
    <property type="project" value="TreeGrafter"/>
</dbReference>
<dbReference type="GO" id="GO:0005886">
    <property type="term" value="C:plasma membrane"/>
    <property type="evidence" value="ECO:0007669"/>
    <property type="project" value="UniProtKB-SubCell"/>
</dbReference>
<comment type="caution">
    <text evidence="9">The sequence shown here is derived from an EMBL/GenBank/DDBJ whole genome shotgun (WGS) entry which is preliminary data.</text>
</comment>
<gene>
    <name evidence="9" type="ORF">S01H4_60354</name>
</gene>
<keyword evidence="6 7" id="KW-0472">Membrane</keyword>
<comment type="subcellular location">
    <subcellularLocation>
        <location evidence="1">Cell membrane</location>
        <topology evidence="1">Multi-pass membrane protein</topology>
    </subcellularLocation>
</comment>